<dbReference type="InterPro" id="IPR036396">
    <property type="entry name" value="Cyt_P450_sf"/>
</dbReference>
<keyword evidence="7 9" id="KW-0503">Monooxygenase</keyword>
<evidence type="ECO:0000256" key="1">
    <source>
        <dbReference type="ARBA" id="ARBA00001971"/>
    </source>
</evidence>
<dbReference type="AlphaFoldDB" id="G3B1J0"/>
<dbReference type="PRINTS" id="PR01239">
    <property type="entry name" value="EP450IICYP52"/>
</dbReference>
<dbReference type="CDD" id="cd11063">
    <property type="entry name" value="CYP52"/>
    <property type="match status" value="1"/>
</dbReference>
<gene>
    <name evidence="11" type="ORF">CANTEDRAFT_130130</name>
</gene>
<organism evidence="12">
    <name type="scientific">Candida tenuis (strain ATCC 10573 / BCRC 21748 / CBS 615 / JCM 9827 / NBRC 10315 / NRRL Y-1498 / VKM Y-70)</name>
    <name type="common">Yeast</name>
    <name type="synonym">Yamadazyma tenuis</name>
    <dbReference type="NCBI Taxonomy" id="590646"/>
    <lineage>
        <taxon>Eukaryota</taxon>
        <taxon>Fungi</taxon>
        <taxon>Dikarya</taxon>
        <taxon>Ascomycota</taxon>
        <taxon>Saccharomycotina</taxon>
        <taxon>Pichiomycetes</taxon>
        <taxon>Debaryomycetaceae</taxon>
        <taxon>Yamadazyma</taxon>
    </lineage>
</organism>
<evidence type="ECO:0000256" key="5">
    <source>
        <dbReference type="ARBA" id="ARBA00023002"/>
    </source>
</evidence>
<dbReference type="PANTHER" id="PTHR24287">
    <property type="entry name" value="P450, PUTATIVE (EUROFUNG)-RELATED"/>
    <property type="match status" value="1"/>
</dbReference>
<dbReference type="STRING" id="590646.G3B1J0"/>
<feature type="chain" id="PRO_5003442727" evidence="10">
    <location>
        <begin position="17"/>
        <end position="454"/>
    </location>
</feature>
<dbReference type="HOGENOM" id="CLU_001570_27_0_1"/>
<name>G3B1J0_CANTC</name>
<dbReference type="GO" id="GO:0005506">
    <property type="term" value="F:iron ion binding"/>
    <property type="evidence" value="ECO:0007669"/>
    <property type="project" value="InterPro"/>
</dbReference>
<dbReference type="SUPFAM" id="SSF48264">
    <property type="entry name" value="Cytochrome P450"/>
    <property type="match status" value="1"/>
</dbReference>
<sequence length="454" mass="52356">MFFFISLLLLKYSKQGFLLEKQLQDFRTAGTHTLAAKVFLRNVIITCNGENIKSSIATQFNNYSIGFRMHALEPLIGNGIFASEGERWKASREMLRPQFSREQVSHVQTLEPHFKNFAREIRKLNGKEFNIQDYFHKITIDTSSEFLFGESTNTLTSASNDKFQFADAFNKVQDTLTEKFMLGPLHWVSNSKEFQGHIKEIHDAVKFYVDKALETQEEKLQERSQDNYIFLYELVKKTRDPKVLQDELLSILLAGRNTTAGLLSFLFLELSRNPRVWSKLKEDIYESFGQGSSDELEKITFESMKRCTYLKYCINEALRLYPPISRNVRVSKKNTTLPRGGGKYGDSAIFVPKGTIVMMHIYSNHRQKDVYGEDADEFNPERWENLKPGWAFMPFGSGPRICLGQQFALTEASYITIRILQTFPHITGNNPQYPPRKVSNATMRLMDGCIVTLK</sequence>
<dbReference type="Pfam" id="PF00067">
    <property type="entry name" value="p450"/>
    <property type="match status" value="1"/>
</dbReference>
<protein>
    <submittedName>
        <fullName evidence="11">Cytochrome P450</fullName>
    </submittedName>
</protein>
<evidence type="ECO:0000256" key="2">
    <source>
        <dbReference type="ARBA" id="ARBA00010617"/>
    </source>
</evidence>
<comment type="similarity">
    <text evidence="2 9">Belongs to the cytochrome P450 family.</text>
</comment>
<dbReference type="OrthoDB" id="1470350at2759"/>
<comment type="cofactor">
    <cofactor evidence="1 8">
        <name>heme</name>
        <dbReference type="ChEBI" id="CHEBI:30413"/>
    </cofactor>
</comment>
<evidence type="ECO:0000256" key="8">
    <source>
        <dbReference type="PIRSR" id="PIRSR602402-1"/>
    </source>
</evidence>
<dbReference type="EMBL" id="GL996515">
    <property type="protein sequence ID" value="EGV64982.1"/>
    <property type="molecule type" value="Genomic_DNA"/>
</dbReference>
<keyword evidence="3 8" id="KW-0349">Heme</keyword>
<evidence type="ECO:0000256" key="10">
    <source>
        <dbReference type="SAM" id="SignalP"/>
    </source>
</evidence>
<dbReference type="PANTHER" id="PTHR24287:SF1">
    <property type="entry name" value="P450, PUTATIVE (EUROFUNG)-RELATED"/>
    <property type="match status" value="1"/>
</dbReference>
<evidence type="ECO:0000256" key="3">
    <source>
        <dbReference type="ARBA" id="ARBA00022617"/>
    </source>
</evidence>
<dbReference type="InterPro" id="IPR002402">
    <property type="entry name" value="Cyt_P450_E_grp-II"/>
</dbReference>
<evidence type="ECO:0000313" key="12">
    <source>
        <dbReference type="Proteomes" id="UP000000707"/>
    </source>
</evidence>
<feature type="signal peptide" evidence="10">
    <location>
        <begin position="1"/>
        <end position="16"/>
    </location>
</feature>
<evidence type="ECO:0000256" key="6">
    <source>
        <dbReference type="ARBA" id="ARBA00023004"/>
    </source>
</evidence>
<dbReference type="InterPro" id="IPR001128">
    <property type="entry name" value="Cyt_P450"/>
</dbReference>
<keyword evidence="4 8" id="KW-0479">Metal-binding</keyword>
<evidence type="ECO:0000256" key="9">
    <source>
        <dbReference type="RuleBase" id="RU000461"/>
    </source>
</evidence>
<dbReference type="InterPro" id="IPR047146">
    <property type="entry name" value="Cyt_P450_E_CYP52_fungi"/>
</dbReference>
<evidence type="ECO:0000313" key="11">
    <source>
        <dbReference type="EMBL" id="EGV64982.1"/>
    </source>
</evidence>
<proteinExistence type="inferred from homology"/>
<evidence type="ECO:0000256" key="7">
    <source>
        <dbReference type="ARBA" id="ARBA00023033"/>
    </source>
</evidence>
<dbReference type="PRINTS" id="PR00464">
    <property type="entry name" value="EP450II"/>
</dbReference>
<feature type="binding site" description="axial binding residue" evidence="8">
    <location>
        <position position="402"/>
    </location>
    <ligand>
        <name>heme</name>
        <dbReference type="ChEBI" id="CHEBI:30413"/>
    </ligand>
    <ligandPart>
        <name>Fe</name>
        <dbReference type="ChEBI" id="CHEBI:18248"/>
    </ligandPart>
</feature>
<dbReference type="GO" id="GO:0016712">
    <property type="term" value="F:oxidoreductase activity, acting on paired donors, with incorporation or reduction of molecular oxygen, reduced flavin or flavoprotein as one donor, and incorporation of one atom of oxygen"/>
    <property type="evidence" value="ECO:0007669"/>
    <property type="project" value="InterPro"/>
</dbReference>
<keyword evidence="5 9" id="KW-0560">Oxidoreductase</keyword>
<reference evidence="11 12" key="1">
    <citation type="journal article" date="2011" name="Proc. Natl. Acad. Sci. U.S.A.">
        <title>Comparative genomics of xylose-fermenting fungi for enhanced biofuel production.</title>
        <authorList>
            <person name="Wohlbach D.J."/>
            <person name="Kuo A."/>
            <person name="Sato T.K."/>
            <person name="Potts K.M."/>
            <person name="Salamov A.A."/>
            <person name="LaButti K.M."/>
            <person name="Sun H."/>
            <person name="Clum A."/>
            <person name="Pangilinan J.L."/>
            <person name="Lindquist E.A."/>
            <person name="Lucas S."/>
            <person name="Lapidus A."/>
            <person name="Jin M."/>
            <person name="Gunawan C."/>
            <person name="Balan V."/>
            <person name="Dale B.E."/>
            <person name="Jeffries T.W."/>
            <person name="Zinkel R."/>
            <person name="Barry K.W."/>
            <person name="Grigoriev I.V."/>
            <person name="Gasch A.P."/>
        </authorList>
    </citation>
    <scope>NUCLEOTIDE SEQUENCE [LARGE SCALE GENOMIC DNA]</scope>
    <source>
        <strain evidence="12">ATCC 10573 / BCRC 21748 / CBS 615 / JCM 9827 / NBRC 10315 / NRRL Y-1498 / VKM Y-70</strain>
    </source>
</reference>
<dbReference type="PRINTS" id="PR00385">
    <property type="entry name" value="P450"/>
</dbReference>
<keyword evidence="6 8" id="KW-0408">Iron</keyword>
<dbReference type="Gene3D" id="1.10.630.10">
    <property type="entry name" value="Cytochrome P450"/>
    <property type="match status" value="1"/>
</dbReference>
<dbReference type="PROSITE" id="PS00086">
    <property type="entry name" value="CYTOCHROME_P450"/>
    <property type="match status" value="1"/>
</dbReference>
<evidence type="ECO:0000256" key="4">
    <source>
        <dbReference type="ARBA" id="ARBA00022723"/>
    </source>
</evidence>
<dbReference type="Proteomes" id="UP000000707">
    <property type="component" value="Unassembled WGS sequence"/>
</dbReference>
<accession>G3B1J0</accession>
<dbReference type="InterPro" id="IPR017972">
    <property type="entry name" value="Cyt_P450_CS"/>
</dbReference>
<keyword evidence="12" id="KW-1185">Reference proteome</keyword>
<dbReference type="eggNOG" id="KOG0157">
    <property type="taxonomic scope" value="Eukaryota"/>
</dbReference>
<dbReference type="InterPro" id="IPR002974">
    <property type="entry name" value="Cyt_P450_E_CYP52_ascomycetes"/>
</dbReference>
<dbReference type="GO" id="GO:0020037">
    <property type="term" value="F:heme binding"/>
    <property type="evidence" value="ECO:0007669"/>
    <property type="project" value="InterPro"/>
</dbReference>
<keyword evidence="10" id="KW-0732">Signal</keyword>